<dbReference type="EMBL" id="OAPG01000012">
    <property type="protein sequence ID" value="SNX86043.1"/>
    <property type="molecule type" value="Genomic_DNA"/>
</dbReference>
<evidence type="ECO:0000313" key="2">
    <source>
        <dbReference type="Proteomes" id="UP001294444"/>
    </source>
</evidence>
<sequence length="95" mass="10960">MYLRTCSWDVLLLLVLLLLDVLLEAWLAVYHGCVSKRVFFQRISSCLHEYASGSELLMENVTPQRHEIQALQLREEQELSQLLALIAVDERESTA</sequence>
<organism evidence="1 2">
    <name type="scientific">Melanopsichium pennsylvanicum</name>
    <dbReference type="NCBI Taxonomy" id="63383"/>
    <lineage>
        <taxon>Eukaryota</taxon>
        <taxon>Fungi</taxon>
        <taxon>Dikarya</taxon>
        <taxon>Basidiomycota</taxon>
        <taxon>Ustilaginomycotina</taxon>
        <taxon>Ustilaginomycetes</taxon>
        <taxon>Ustilaginales</taxon>
        <taxon>Ustilaginaceae</taxon>
        <taxon>Melanopsichium</taxon>
    </lineage>
</organism>
<name>A0AAJ4XPP4_9BASI</name>
<reference evidence="1" key="1">
    <citation type="submission" date="2023-10" db="EMBL/GenBank/DDBJ databases">
        <authorList>
            <person name="Guldener U."/>
        </authorList>
    </citation>
    <scope>NUCLEOTIDE SEQUENCE</scope>
    <source>
        <strain evidence="1">Mp4</strain>
    </source>
</reference>
<proteinExistence type="predicted"/>
<accession>A0AAJ4XPP4</accession>
<keyword evidence="2" id="KW-1185">Reference proteome</keyword>
<dbReference type="AlphaFoldDB" id="A0AAJ4XPP4"/>
<protein>
    <submittedName>
        <fullName evidence="1">Uncharacterized protein</fullName>
    </submittedName>
</protein>
<evidence type="ECO:0000313" key="1">
    <source>
        <dbReference type="EMBL" id="SNX86043.1"/>
    </source>
</evidence>
<dbReference type="Proteomes" id="UP001294444">
    <property type="component" value="Unassembled WGS sequence"/>
</dbReference>
<comment type="caution">
    <text evidence="1">The sequence shown here is derived from an EMBL/GenBank/DDBJ whole genome shotgun (WGS) entry which is preliminary data.</text>
</comment>
<gene>
    <name evidence="1" type="ORF">MEPE_04752</name>
</gene>